<dbReference type="AlphaFoldDB" id="K0TNR8"/>
<protein>
    <submittedName>
        <fullName evidence="2">Uncharacterized protein</fullName>
    </submittedName>
</protein>
<dbReference type="EMBL" id="AGNL01000929">
    <property type="protein sequence ID" value="EJK77401.1"/>
    <property type="molecule type" value="Genomic_DNA"/>
</dbReference>
<keyword evidence="3" id="KW-1185">Reference proteome</keyword>
<feature type="compositionally biased region" description="Basic and acidic residues" evidence="1">
    <location>
        <begin position="1"/>
        <end position="19"/>
    </location>
</feature>
<proteinExistence type="predicted"/>
<evidence type="ECO:0000313" key="2">
    <source>
        <dbReference type="EMBL" id="EJK77401.1"/>
    </source>
</evidence>
<feature type="non-terminal residue" evidence="2">
    <location>
        <position position="1"/>
    </location>
</feature>
<name>K0TNR8_THAOC</name>
<gene>
    <name evidence="2" type="ORF">THAOC_00771</name>
</gene>
<reference evidence="2 3" key="1">
    <citation type="journal article" date="2012" name="Genome Biol.">
        <title>Genome and low-iron response of an oceanic diatom adapted to chronic iron limitation.</title>
        <authorList>
            <person name="Lommer M."/>
            <person name="Specht M."/>
            <person name="Roy A.S."/>
            <person name="Kraemer L."/>
            <person name="Andreson R."/>
            <person name="Gutowska M.A."/>
            <person name="Wolf J."/>
            <person name="Bergner S.V."/>
            <person name="Schilhabel M.B."/>
            <person name="Klostermeier U.C."/>
            <person name="Beiko R.G."/>
            <person name="Rosenstiel P."/>
            <person name="Hippler M."/>
            <person name="Laroche J."/>
        </authorList>
    </citation>
    <scope>NUCLEOTIDE SEQUENCE [LARGE SCALE GENOMIC DNA]</scope>
    <source>
        <strain evidence="2 3">CCMP1005</strain>
    </source>
</reference>
<evidence type="ECO:0000256" key="1">
    <source>
        <dbReference type="SAM" id="MobiDB-lite"/>
    </source>
</evidence>
<evidence type="ECO:0000313" key="3">
    <source>
        <dbReference type="Proteomes" id="UP000266841"/>
    </source>
</evidence>
<dbReference type="Proteomes" id="UP000266841">
    <property type="component" value="Unassembled WGS sequence"/>
</dbReference>
<accession>K0TNR8</accession>
<feature type="region of interest" description="Disordered" evidence="1">
    <location>
        <begin position="1"/>
        <end position="29"/>
    </location>
</feature>
<comment type="caution">
    <text evidence="2">The sequence shown here is derived from an EMBL/GenBank/DDBJ whole genome shotgun (WGS) entry which is preliminary data.</text>
</comment>
<sequence length="29" mass="3250">ENKEASRLKTTPDVDERLRGFMSTPDQAG</sequence>
<organism evidence="2 3">
    <name type="scientific">Thalassiosira oceanica</name>
    <name type="common">Marine diatom</name>
    <dbReference type="NCBI Taxonomy" id="159749"/>
    <lineage>
        <taxon>Eukaryota</taxon>
        <taxon>Sar</taxon>
        <taxon>Stramenopiles</taxon>
        <taxon>Ochrophyta</taxon>
        <taxon>Bacillariophyta</taxon>
        <taxon>Coscinodiscophyceae</taxon>
        <taxon>Thalassiosirophycidae</taxon>
        <taxon>Thalassiosirales</taxon>
        <taxon>Thalassiosiraceae</taxon>
        <taxon>Thalassiosira</taxon>
    </lineage>
</organism>